<evidence type="ECO:0000256" key="4">
    <source>
        <dbReference type="SAM" id="MobiDB-lite"/>
    </source>
</evidence>
<accession>A0AAV5RYY2</accession>
<dbReference type="GO" id="GO:0005634">
    <property type="term" value="C:nucleus"/>
    <property type="evidence" value="ECO:0007669"/>
    <property type="project" value="UniProtKB-SubCell"/>
</dbReference>
<reference evidence="6 7" key="1">
    <citation type="journal article" date="2023" name="Elife">
        <title>Identification of key yeast species and microbe-microbe interactions impacting larval growth of Drosophila in the wild.</title>
        <authorList>
            <person name="Mure A."/>
            <person name="Sugiura Y."/>
            <person name="Maeda R."/>
            <person name="Honda K."/>
            <person name="Sakurai N."/>
            <person name="Takahashi Y."/>
            <person name="Watada M."/>
            <person name="Katoh T."/>
            <person name="Gotoh A."/>
            <person name="Gotoh Y."/>
            <person name="Taniguchi I."/>
            <person name="Nakamura K."/>
            <person name="Hayashi T."/>
            <person name="Katayama T."/>
            <person name="Uemura T."/>
            <person name="Hattori Y."/>
        </authorList>
    </citation>
    <scope>NUCLEOTIDE SEQUENCE [LARGE SCALE GENOMIC DNA]</scope>
    <source>
        <strain evidence="6 7">KH-74</strain>
    </source>
</reference>
<gene>
    <name evidence="6" type="ORF">DAKH74_032270</name>
</gene>
<feature type="compositionally biased region" description="Low complexity" evidence="4">
    <location>
        <begin position="1100"/>
        <end position="1110"/>
    </location>
</feature>
<feature type="compositionally biased region" description="Acidic residues" evidence="4">
    <location>
        <begin position="673"/>
        <end position="697"/>
    </location>
</feature>
<feature type="compositionally biased region" description="Acidic residues" evidence="4">
    <location>
        <begin position="711"/>
        <end position="730"/>
    </location>
</feature>
<dbReference type="PANTHER" id="PTHR14396">
    <property type="entry name" value="CLASPIN"/>
    <property type="match status" value="1"/>
</dbReference>
<protein>
    <submittedName>
        <fullName evidence="6">Chromatin-modulating protein</fullName>
    </submittedName>
</protein>
<feature type="region of interest" description="Disordered" evidence="4">
    <location>
        <begin position="656"/>
        <end position="890"/>
    </location>
</feature>
<feature type="region of interest" description="Disordered" evidence="4">
    <location>
        <begin position="476"/>
        <end position="506"/>
    </location>
</feature>
<feature type="compositionally biased region" description="Polar residues" evidence="4">
    <location>
        <begin position="767"/>
        <end position="783"/>
    </location>
</feature>
<keyword evidence="3" id="KW-0539">Nucleus</keyword>
<feature type="compositionally biased region" description="Basic and acidic residues" evidence="4">
    <location>
        <begin position="110"/>
        <end position="122"/>
    </location>
</feature>
<comment type="subcellular location">
    <subcellularLocation>
        <location evidence="1">Nucleus</location>
    </subcellularLocation>
</comment>
<feature type="compositionally biased region" description="Polar residues" evidence="4">
    <location>
        <begin position="123"/>
        <end position="133"/>
    </location>
</feature>
<dbReference type="PANTHER" id="PTHR14396:SF10">
    <property type="entry name" value="CLASPIN"/>
    <property type="match status" value="1"/>
</dbReference>
<evidence type="ECO:0000256" key="2">
    <source>
        <dbReference type="ARBA" id="ARBA00022553"/>
    </source>
</evidence>
<feature type="domain" description="DNA replication checkpoint mediator MRC1" evidence="5">
    <location>
        <begin position="857"/>
        <end position="994"/>
    </location>
</feature>
<dbReference type="InterPro" id="IPR018564">
    <property type="entry name" value="Repl_chkpnt_MRC1_dom"/>
</dbReference>
<feature type="compositionally biased region" description="Basic and acidic residues" evidence="4">
    <location>
        <begin position="659"/>
        <end position="672"/>
    </location>
</feature>
<feature type="compositionally biased region" description="Acidic residues" evidence="4">
    <location>
        <begin position="476"/>
        <end position="486"/>
    </location>
</feature>
<dbReference type="InterPro" id="IPR024146">
    <property type="entry name" value="Claspin"/>
</dbReference>
<evidence type="ECO:0000313" key="6">
    <source>
        <dbReference type="EMBL" id="GMM56611.1"/>
    </source>
</evidence>
<proteinExistence type="predicted"/>
<feature type="compositionally biased region" description="Polar residues" evidence="4">
    <location>
        <begin position="99"/>
        <end position="109"/>
    </location>
</feature>
<dbReference type="GO" id="GO:0007095">
    <property type="term" value="P:mitotic G2 DNA damage checkpoint signaling"/>
    <property type="evidence" value="ECO:0007669"/>
    <property type="project" value="TreeGrafter"/>
</dbReference>
<evidence type="ECO:0000259" key="5">
    <source>
        <dbReference type="Pfam" id="PF09444"/>
    </source>
</evidence>
<feature type="compositionally biased region" description="Acidic residues" evidence="4">
    <location>
        <begin position="748"/>
        <end position="761"/>
    </location>
</feature>
<feature type="compositionally biased region" description="Polar residues" evidence="4">
    <location>
        <begin position="1017"/>
        <end position="1038"/>
    </location>
</feature>
<organism evidence="6 7">
    <name type="scientific">Maudiozyma humilis</name>
    <name type="common">Sour dough yeast</name>
    <name type="synonym">Kazachstania humilis</name>
    <dbReference type="NCBI Taxonomy" id="51915"/>
    <lineage>
        <taxon>Eukaryota</taxon>
        <taxon>Fungi</taxon>
        <taxon>Dikarya</taxon>
        <taxon>Ascomycota</taxon>
        <taxon>Saccharomycotina</taxon>
        <taxon>Saccharomycetes</taxon>
        <taxon>Saccharomycetales</taxon>
        <taxon>Saccharomycetaceae</taxon>
        <taxon>Maudiozyma</taxon>
    </lineage>
</organism>
<dbReference type="Pfam" id="PF09444">
    <property type="entry name" value="MRC1"/>
    <property type="match status" value="1"/>
</dbReference>
<dbReference type="AlphaFoldDB" id="A0AAV5RYY2"/>
<feature type="compositionally biased region" description="Basic and acidic residues" evidence="4">
    <location>
        <begin position="88"/>
        <end position="98"/>
    </location>
</feature>
<feature type="region of interest" description="Disordered" evidence="4">
    <location>
        <begin position="44"/>
        <end position="133"/>
    </location>
</feature>
<sequence>MGSSKHPSNTPDTMDFLLGSLAPIKKKKRTTYQKVAEEVQTQELGEEVATQLAGGEATDEISSQRIDNDEREDEDVPAEVPVNVFSEELTRSTYEEPHSSLTQQLSASDHPTKSHSESEEVASKSTDQISSTLDIDQNITSLYAGGEDLEEGTSMQTDAANDNTENTDAFPTTQVITTQTQKIASVRHTHNNDSGSENELPINHHEQDHLQEMMEEGATSVQVPHNWDMMSTNILGLSNTRNVGEIPAGKASDIQTQTINPLKETIDKSSTELNEGSVINAPTQQISKQFTEETIEQISHTQNITATQLVQTSMSTQMVNDAYREEVISFSDRRSVTHVSSNHQSNILGLTQNIITTDSTQELGNLQKSQDIGNLEKTQKVDDTSYTQQTGFLEKTQADVAQDNDSVLDTQPLGEPTQVDQTIRDAPAPLMIHKLQKEAEEAAKEMEQERMVEYIRPSKKYVPKVKFSKDDFLADFDNSDEDEVEQEKENEAPVRETSPDGMEDTADSSTIAFDFASVKTVSTEVKPKEPKFRISGLKNYETELKKEMTSDTQINLDDDDSDLEVTDRQTSYASKATLLNIRVRLSKAGRHAKAAKDNQPNSGKLFKNLMQANKKQLMEHRKEVIESKGLNMADMDKEKEIVENLLEQEIMRNKKIRQREKQREKQNEKQNEMDENADFDYSDNELQESDATDDGAVDELLNEHSDVDTPNVDDIDTINEDADVDDDDDILVTRDKNRVRRIMQEENSSGDEDDEPLDVEYDPLASEQESQQDSVANNFSSPTKHAIDLGNYGSNLTGLPARTDDNVTQGGNDDSESESDDSEDDVDDETRIRLINEEKQRRLEHERKVQKKRDDLKKRGVSNFVEEEAEESEDEWFGIGGADGEGVDGYDPELEKMIDDYSKADFNPDQIREMLAKENKDADVQMVEKILYDLKNGGLRKRGRAQYDLELSDDEDDELRQYRLKKRELMRQKRLDLGEDKLVNNPKSKAFFESMVEDIIDAKNPFGAVEVADVPSEVSNEQTPEMPESNSSKENSAAPNPVSKKFTLSEDFVHKSLSFLNESNKDVAELENDRKLARIQHGKDIDDLSTLKKHSSIKSFKSLHSSQSSIVNLDDPDSASNAGTGNEDNDEDSQMSRFRHPSILKLFGSKTDINDKFKDGSKSVRVSNSYKSVGGNRAAVTSLGKARKLVAPKKKNRGFLIGGERRSKLSQLFNKHDDSFE</sequence>
<comment type="caution">
    <text evidence="6">The sequence shown here is derived from an EMBL/GenBank/DDBJ whole genome shotgun (WGS) entry which is preliminary data.</text>
</comment>
<feature type="region of interest" description="Disordered" evidence="4">
    <location>
        <begin position="1011"/>
        <end position="1043"/>
    </location>
</feature>
<evidence type="ECO:0000256" key="1">
    <source>
        <dbReference type="ARBA" id="ARBA00004123"/>
    </source>
</evidence>
<evidence type="ECO:0000313" key="7">
    <source>
        <dbReference type="Proteomes" id="UP001377567"/>
    </source>
</evidence>
<feature type="compositionally biased region" description="Basic and acidic residues" evidence="4">
    <location>
        <begin position="829"/>
        <end position="858"/>
    </location>
</feature>
<feature type="region of interest" description="Disordered" evidence="4">
    <location>
        <begin position="1100"/>
        <end position="1137"/>
    </location>
</feature>
<dbReference type="Proteomes" id="UP001377567">
    <property type="component" value="Unassembled WGS sequence"/>
</dbReference>
<feature type="compositionally biased region" description="Basic and acidic residues" evidence="4">
    <location>
        <begin position="487"/>
        <end position="498"/>
    </location>
</feature>
<feature type="compositionally biased region" description="Acidic residues" evidence="4">
    <location>
        <begin position="865"/>
        <end position="876"/>
    </location>
</feature>
<keyword evidence="2" id="KW-0597">Phosphoprotein</keyword>
<evidence type="ECO:0000256" key="3">
    <source>
        <dbReference type="ARBA" id="ARBA00023242"/>
    </source>
</evidence>
<name>A0AAV5RYY2_MAUHU</name>
<dbReference type="EMBL" id="BTGD01000010">
    <property type="protein sequence ID" value="GMM56611.1"/>
    <property type="molecule type" value="Genomic_DNA"/>
</dbReference>
<keyword evidence="7" id="KW-1185">Reference proteome</keyword>
<feature type="compositionally biased region" description="Acidic residues" evidence="4">
    <location>
        <begin position="813"/>
        <end position="828"/>
    </location>
</feature>
<dbReference type="GO" id="GO:0033314">
    <property type="term" value="P:mitotic DNA replication checkpoint signaling"/>
    <property type="evidence" value="ECO:0007669"/>
    <property type="project" value="TreeGrafter"/>
</dbReference>
<dbReference type="GO" id="GO:0010997">
    <property type="term" value="F:anaphase-promoting complex binding"/>
    <property type="evidence" value="ECO:0007669"/>
    <property type="project" value="TreeGrafter"/>
</dbReference>